<dbReference type="Pfam" id="PF00249">
    <property type="entry name" value="Myb_DNA-binding"/>
    <property type="match status" value="2"/>
</dbReference>
<dbReference type="EMBL" id="CM004398">
    <property type="protein sequence ID" value="OAY35220.1"/>
    <property type="molecule type" value="Genomic_DNA"/>
</dbReference>
<name>A0A2C9UVW6_MANES</name>
<dbReference type="FunFam" id="1.10.10.60:FF:000349">
    <property type="entry name" value="Transcription factor MYB39"/>
    <property type="match status" value="1"/>
</dbReference>
<dbReference type="AlphaFoldDB" id="A0A2C9UVW6"/>
<dbReference type="PANTHER" id="PTHR47994">
    <property type="entry name" value="F14D16.11-RELATED"/>
    <property type="match status" value="1"/>
</dbReference>
<comment type="caution">
    <text evidence="7">The sequence shown here is derived from an EMBL/GenBank/DDBJ whole genome shotgun (WGS) entry which is preliminary data.</text>
</comment>
<feature type="domain" description="Myb-like" evidence="5">
    <location>
        <begin position="9"/>
        <end position="61"/>
    </location>
</feature>
<keyword evidence="4" id="KW-0539">Nucleus</keyword>
<reference evidence="8" key="1">
    <citation type="journal article" date="2016" name="Nat. Biotechnol.">
        <title>Sequencing wild and cultivated cassava and related species reveals extensive interspecific hybridization and genetic diversity.</title>
        <authorList>
            <person name="Bredeson J.V."/>
            <person name="Lyons J.B."/>
            <person name="Prochnik S.E."/>
            <person name="Wu G.A."/>
            <person name="Ha C.M."/>
            <person name="Edsinger-Gonzales E."/>
            <person name="Grimwood J."/>
            <person name="Schmutz J."/>
            <person name="Rabbi I.Y."/>
            <person name="Egesi C."/>
            <person name="Nauluvula P."/>
            <person name="Lebot V."/>
            <person name="Ndunguru J."/>
            <person name="Mkamilo G."/>
            <person name="Bart R.S."/>
            <person name="Setter T.L."/>
            <person name="Gleadow R.M."/>
            <person name="Kulakow P."/>
            <person name="Ferguson M.E."/>
            <person name="Rounsley S."/>
            <person name="Rokhsar D.S."/>
        </authorList>
    </citation>
    <scope>NUCLEOTIDE SEQUENCE [LARGE SCALE GENOMIC DNA]</scope>
    <source>
        <strain evidence="8">cv. AM560-2</strain>
    </source>
</reference>
<sequence length="342" mass="37942">MGRAPCCDKNGLKKGPWTPEEDNKLISYIQLHGPGNWRALPKNAGLQRCGKSCRLRWTNYLRPDIKRGRFSFEEEETIIQLHSIMGNKWSSIAARLPGRTDNEIKNYWNTHIRKRLLRNGIDPVTHSPRLDLLDLSSILGSALCNPSLLNLSSLLGNHAILNPELLRLATILSSLKQENTEMFLQNLQDNQLLSSLVQNQFPLSQVSQFQNPVEEATSAPFLSPTQLMQTDLGGLSCLNSLENSVPSSLSDCLVSQPNSVSCNTNPPIPDKLVENSGLQPITNGCQNYSIESVLSTPLSSPAPLNSSSTFVNSSSPEDERESYCSSLFKFEIPESLNMDDFL</sequence>
<dbReference type="FunFam" id="1.10.10.60:FF:000001">
    <property type="entry name" value="MYB-related transcription factor"/>
    <property type="match status" value="1"/>
</dbReference>
<dbReference type="OrthoDB" id="2143914at2759"/>
<dbReference type="CDD" id="cd00167">
    <property type="entry name" value="SANT"/>
    <property type="match status" value="2"/>
</dbReference>
<organism evidence="7 8">
    <name type="scientific">Manihot esculenta</name>
    <name type="common">Cassava</name>
    <name type="synonym">Jatropha manihot</name>
    <dbReference type="NCBI Taxonomy" id="3983"/>
    <lineage>
        <taxon>Eukaryota</taxon>
        <taxon>Viridiplantae</taxon>
        <taxon>Streptophyta</taxon>
        <taxon>Embryophyta</taxon>
        <taxon>Tracheophyta</taxon>
        <taxon>Spermatophyta</taxon>
        <taxon>Magnoliopsida</taxon>
        <taxon>eudicotyledons</taxon>
        <taxon>Gunneridae</taxon>
        <taxon>Pentapetalae</taxon>
        <taxon>rosids</taxon>
        <taxon>fabids</taxon>
        <taxon>Malpighiales</taxon>
        <taxon>Euphorbiaceae</taxon>
        <taxon>Crotonoideae</taxon>
        <taxon>Manihoteae</taxon>
        <taxon>Manihot</taxon>
    </lineage>
</organism>
<dbReference type="PROSITE" id="PS50090">
    <property type="entry name" value="MYB_LIKE"/>
    <property type="match status" value="2"/>
</dbReference>
<evidence type="ECO:0000256" key="1">
    <source>
        <dbReference type="ARBA" id="ARBA00004123"/>
    </source>
</evidence>
<dbReference type="InterPro" id="IPR017930">
    <property type="entry name" value="Myb_dom"/>
</dbReference>
<accession>A0A2C9UVW6</accession>
<dbReference type="PANTHER" id="PTHR47994:SF5">
    <property type="entry name" value="F14D16.11-RELATED"/>
    <property type="match status" value="1"/>
</dbReference>
<evidence type="ECO:0000313" key="7">
    <source>
        <dbReference type="EMBL" id="OAY35220.1"/>
    </source>
</evidence>
<dbReference type="Proteomes" id="UP000091857">
    <property type="component" value="Chromosome 12"/>
</dbReference>
<feature type="domain" description="HTH myb-type" evidence="6">
    <location>
        <begin position="66"/>
        <end position="116"/>
    </location>
</feature>
<evidence type="ECO:0000259" key="5">
    <source>
        <dbReference type="PROSITE" id="PS50090"/>
    </source>
</evidence>
<dbReference type="Gene3D" id="1.10.10.60">
    <property type="entry name" value="Homeodomain-like"/>
    <property type="match status" value="2"/>
</dbReference>
<dbReference type="SMR" id="A0A2C9UVW6"/>
<gene>
    <name evidence="7" type="ORF">MANES_12G082000v8</name>
</gene>
<comment type="subcellular location">
    <subcellularLocation>
        <location evidence="1">Nucleus</location>
    </subcellularLocation>
</comment>
<protein>
    <submittedName>
        <fullName evidence="7">Uncharacterized protein</fullName>
    </submittedName>
</protein>
<dbReference type="PROSITE" id="PS51294">
    <property type="entry name" value="HTH_MYB"/>
    <property type="match status" value="2"/>
</dbReference>
<evidence type="ECO:0000313" key="8">
    <source>
        <dbReference type="Proteomes" id="UP000091857"/>
    </source>
</evidence>
<keyword evidence="8" id="KW-1185">Reference proteome</keyword>
<dbReference type="InterPro" id="IPR001005">
    <property type="entry name" value="SANT/Myb"/>
</dbReference>
<dbReference type="GO" id="GO:0005634">
    <property type="term" value="C:nucleus"/>
    <property type="evidence" value="ECO:0007669"/>
    <property type="project" value="UniProtKB-SubCell"/>
</dbReference>
<evidence type="ECO:0000256" key="4">
    <source>
        <dbReference type="ARBA" id="ARBA00023242"/>
    </source>
</evidence>
<feature type="domain" description="Myb-like" evidence="5">
    <location>
        <begin position="62"/>
        <end position="112"/>
    </location>
</feature>
<evidence type="ECO:0000256" key="2">
    <source>
        <dbReference type="ARBA" id="ARBA00022737"/>
    </source>
</evidence>
<dbReference type="OMA" id="QEIPNFT"/>
<dbReference type="Gramene" id="Manes.12G082000.1.v8.1">
    <property type="protein sequence ID" value="Manes.12G082000.1.v8.1.CDS"/>
    <property type="gene ID" value="Manes.12G082000.v8.1"/>
</dbReference>
<dbReference type="SUPFAM" id="SSF46689">
    <property type="entry name" value="Homeodomain-like"/>
    <property type="match status" value="1"/>
</dbReference>
<proteinExistence type="predicted"/>
<keyword evidence="2" id="KW-0677">Repeat</keyword>
<dbReference type="SMART" id="SM00717">
    <property type="entry name" value="SANT"/>
    <property type="match status" value="2"/>
</dbReference>
<dbReference type="InterPro" id="IPR009057">
    <property type="entry name" value="Homeodomain-like_sf"/>
</dbReference>
<dbReference type="InterPro" id="IPR015495">
    <property type="entry name" value="Myb_TF_plants"/>
</dbReference>
<keyword evidence="3" id="KW-0238">DNA-binding</keyword>
<evidence type="ECO:0000259" key="6">
    <source>
        <dbReference type="PROSITE" id="PS51294"/>
    </source>
</evidence>
<feature type="domain" description="HTH myb-type" evidence="6">
    <location>
        <begin position="9"/>
        <end position="65"/>
    </location>
</feature>
<evidence type="ECO:0000256" key="3">
    <source>
        <dbReference type="ARBA" id="ARBA00023125"/>
    </source>
</evidence>
<dbReference type="GO" id="GO:0003677">
    <property type="term" value="F:DNA binding"/>
    <property type="evidence" value="ECO:0007669"/>
    <property type="project" value="UniProtKB-KW"/>
</dbReference>